<name>A0A6A5THV1_9PLEO</name>
<keyword evidence="3" id="KW-1185">Reference proteome</keyword>
<evidence type="ECO:0000256" key="1">
    <source>
        <dbReference type="SAM" id="MobiDB-lite"/>
    </source>
</evidence>
<dbReference type="AlphaFoldDB" id="A0A6A5THV1"/>
<sequence length="123" mass="13942">MRFRRSTPPAAVSVDRHISSVSQLLFFLLFFSPTLRYPVSAAFLAFLDRAAIVFHIRRTPTISNLCIKRSDRIVPDTLRHQNSQSRQRPTPPQPCASDIYLHPQKDSQRYPSPALQNPSAGPT</sequence>
<gene>
    <name evidence="2" type="ORF">CC80DRAFT_181859</name>
</gene>
<accession>A0A6A5THV1</accession>
<evidence type="ECO:0000313" key="3">
    <source>
        <dbReference type="Proteomes" id="UP000800035"/>
    </source>
</evidence>
<feature type="region of interest" description="Disordered" evidence="1">
    <location>
        <begin position="77"/>
        <end position="123"/>
    </location>
</feature>
<dbReference type="EMBL" id="ML977012">
    <property type="protein sequence ID" value="KAF1952191.1"/>
    <property type="molecule type" value="Genomic_DNA"/>
</dbReference>
<evidence type="ECO:0000313" key="2">
    <source>
        <dbReference type="EMBL" id="KAF1952191.1"/>
    </source>
</evidence>
<organism evidence="2 3">
    <name type="scientific">Byssothecium circinans</name>
    <dbReference type="NCBI Taxonomy" id="147558"/>
    <lineage>
        <taxon>Eukaryota</taxon>
        <taxon>Fungi</taxon>
        <taxon>Dikarya</taxon>
        <taxon>Ascomycota</taxon>
        <taxon>Pezizomycotina</taxon>
        <taxon>Dothideomycetes</taxon>
        <taxon>Pleosporomycetidae</taxon>
        <taxon>Pleosporales</taxon>
        <taxon>Massarineae</taxon>
        <taxon>Massarinaceae</taxon>
        <taxon>Byssothecium</taxon>
    </lineage>
</organism>
<dbReference type="Proteomes" id="UP000800035">
    <property type="component" value="Unassembled WGS sequence"/>
</dbReference>
<proteinExistence type="predicted"/>
<reference evidence="2" key="1">
    <citation type="journal article" date="2020" name="Stud. Mycol.">
        <title>101 Dothideomycetes genomes: a test case for predicting lifestyles and emergence of pathogens.</title>
        <authorList>
            <person name="Haridas S."/>
            <person name="Albert R."/>
            <person name="Binder M."/>
            <person name="Bloem J."/>
            <person name="Labutti K."/>
            <person name="Salamov A."/>
            <person name="Andreopoulos B."/>
            <person name="Baker S."/>
            <person name="Barry K."/>
            <person name="Bills G."/>
            <person name="Bluhm B."/>
            <person name="Cannon C."/>
            <person name="Castanera R."/>
            <person name="Culley D."/>
            <person name="Daum C."/>
            <person name="Ezra D."/>
            <person name="Gonzalez J."/>
            <person name="Henrissat B."/>
            <person name="Kuo A."/>
            <person name="Liang C."/>
            <person name="Lipzen A."/>
            <person name="Lutzoni F."/>
            <person name="Magnuson J."/>
            <person name="Mondo S."/>
            <person name="Nolan M."/>
            <person name="Ohm R."/>
            <person name="Pangilinan J."/>
            <person name="Park H.-J."/>
            <person name="Ramirez L."/>
            <person name="Alfaro M."/>
            <person name="Sun H."/>
            <person name="Tritt A."/>
            <person name="Yoshinaga Y."/>
            <person name="Zwiers L.-H."/>
            <person name="Turgeon B."/>
            <person name="Goodwin S."/>
            <person name="Spatafora J."/>
            <person name="Crous P."/>
            <person name="Grigoriev I."/>
        </authorList>
    </citation>
    <scope>NUCLEOTIDE SEQUENCE</scope>
    <source>
        <strain evidence="2">CBS 675.92</strain>
    </source>
</reference>
<feature type="compositionally biased region" description="Polar residues" evidence="1">
    <location>
        <begin position="114"/>
        <end position="123"/>
    </location>
</feature>
<protein>
    <submittedName>
        <fullName evidence="2">Uncharacterized protein</fullName>
    </submittedName>
</protein>